<organism evidence="1 2">
    <name type="scientific">Rhamnusium bicolor</name>
    <dbReference type="NCBI Taxonomy" id="1586634"/>
    <lineage>
        <taxon>Eukaryota</taxon>
        <taxon>Metazoa</taxon>
        <taxon>Ecdysozoa</taxon>
        <taxon>Arthropoda</taxon>
        <taxon>Hexapoda</taxon>
        <taxon>Insecta</taxon>
        <taxon>Pterygota</taxon>
        <taxon>Neoptera</taxon>
        <taxon>Endopterygota</taxon>
        <taxon>Coleoptera</taxon>
        <taxon>Polyphaga</taxon>
        <taxon>Cucujiformia</taxon>
        <taxon>Chrysomeloidea</taxon>
        <taxon>Cerambycidae</taxon>
        <taxon>Lepturinae</taxon>
        <taxon>Rhagiini</taxon>
        <taxon>Rhamnusium</taxon>
    </lineage>
</organism>
<dbReference type="PANTHER" id="PTHR38681">
    <property type="entry name" value="RETROVIRUS-RELATED POL POLYPROTEIN FROM TRANSPOSON 412-LIKE PROTEIN-RELATED"/>
    <property type="match status" value="1"/>
</dbReference>
<evidence type="ECO:0000313" key="2">
    <source>
        <dbReference type="Proteomes" id="UP001162156"/>
    </source>
</evidence>
<sequence length="126" mass="14731">MRTLKPIPIRRHGNRQTFVFKDLATTPYVFVRHDAPRATLEPTYDGPFKVLKRKERNFVIQWGDKEVNVTLDRLKPAHLLGDDFEDITPETIDSEVQVQDNSESDVAVHKKRTTRSGRVVRFPERF</sequence>
<keyword evidence="2" id="KW-1185">Reference proteome</keyword>
<reference evidence="1" key="1">
    <citation type="journal article" date="2023" name="Insect Mol. Biol.">
        <title>Genome sequencing provides insights into the evolution of gene families encoding plant cell wall-degrading enzymes in longhorned beetles.</title>
        <authorList>
            <person name="Shin N.R."/>
            <person name="Okamura Y."/>
            <person name="Kirsch R."/>
            <person name="Pauchet Y."/>
        </authorList>
    </citation>
    <scope>NUCLEOTIDE SEQUENCE</scope>
    <source>
        <strain evidence="1">RBIC_L_NR</strain>
    </source>
</reference>
<comment type="caution">
    <text evidence="1">The sequence shown here is derived from an EMBL/GenBank/DDBJ whole genome shotgun (WGS) entry which is preliminary data.</text>
</comment>
<dbReference type="AlphaFoldDB" id="A0AAV8XCK3"/>
<protein>
    <submittedName>
        <fullName evidence="1">Uncharacterized protein</fullName>
    </submittedName>
</protein>
<evidence type="ECO:0000313" key="1">
    <source>
        <dbReference type="EMBL" id="KAJ8936347.1"/>
    </source>
</evidence>
<dbReference type="PANTHER" id="PTHR38681:SF1">
    <property type="entry name" value="RETROVIRUS-RELATED POL POLYPROTEIN FROM TRANSPOSON 412-LIKE PROTEIN"/>
    <property type="match status" value="1"/>
</dbReference>
<dbReference type="Proteomes" id="UP001162156">
    <property type="component" value="Unassembled WGS sequence"/>
</dbReference>
<proteinExistence type="predicted"/>
<dbReference type="EMBL" id="JANEYF010003427">
    <property type="protein sequence ID" value="KAJ8936347.1"/>
    <property type="molecule type" value="Genomic_DNA"/>
</dbReference>
<name>A0AAV8XCK3_9CUCU</name>
<gene>
    <name evidence="1" type="ORF">NQ314_012396</name>
</gene>
<accession>A0AAV8XCK3</accession>